<gene>
    <name evidence="1" type="ORF">UFOVP110_115</name>
    <name evidence="2" type="ORF">UFOVP223_49</name>
</gene>
<evidence type="ECO:0000313" key="1">
    <source>
        <dbReference type="EMBL" id="CAB4128944.1"/>
    </source>
</evidence>
<protein>
    <submittedName>
        <fullName evidence="2">Uncharacterized protein</fullName>
    </submittedName>
</protein>
<accession>A0A6J7WN10</accession>
<sequence length="86" mass="9587">MFVGDTYKQLSKKGVLVMGKNLIKSQTVNGLLPTREVKPSSIKIVVGAPRRMRVGELVTPEILRLAEIRYKQRQAARVAARKANRG</sequence>
<dbReference type="EMBL" id="LR796220">
    <property type="protein sequence ID" value="CAB4128944.1"/>
    <property type="molecule type" value="Genomic_DNA"/>
</dbReference>
<name>A0A6J7WN10_9CAUD</name>
<dbReference type="EMBL" id="LR798276">
    <property type="protein sequence ID" value="CAB5219266.1"/>
    <property type="molecule type" value="Genomic_DNA"/>
</dbReference>
<evidence type="ECO:0000313" key="2">
    <source>
        <dbReference type="EMBL" id="CAB5219266.1"/>
    </source>
</evidence>
<reference evidence="2" key="1">
    <citation type="submission" date="2020-05" db="EMBL/GenBank/DDBJ databases">
        <authorList>
            <person name="Chiriac C."/>
            <person name="Salcher M."/>
            <person name="Ghai R."/>
            <person name="Kavagutti S V."/>
        </authorList>
    </citation>
    <scope>NUCLEOTIDE SEQUENCE</scope>
</reference>
<proteinExistence type="predicted"/>
<organism evidence="2">
    <name type="scientific">uncultured Caudovirales phage</name>
    <dbReference type="NCBI Taxonomy" id="2100421"/>
    <lineage>
        <taxon>Viruses</taxon>
        <taxon>Duplodnaviria</taxon>
        <taxon>Heunggongvirae</taxon>
        <taxon>Uroviricota</taxon>
        <taxon>Caudoviricetes</taxon>
        <taxon>Peduoviridae</taxon>
        <taxon>Maltschvirus</taxon>
        <taxon>Maltschvirus maltsch</taxon>
    </lineage>
</organism>